<dbReference type="eggNOG" id="COG1868">
    <property type="taxonomic scope" value="Bacteria"/>
</dbReference>
<evidence type="ECO:0000256" key="2">
    <source>
        <dbReference type="ARBA" id="ARBA00004202"/>
    </source>
</evidence>
<evidence type="ECO:0000256" key="4">
    <source>
        <dbReference type="ARBA" id="ARBA00021898"/>
    </source>
</evidence>
<dbReference type="CDD" id="cd17908">
    <property type="entry name" value="FliM"/>
    <property type="match status" value="1"/>
</dbReference>
<dbReference type="PANTHER" id="PTHR30034">
    <property type="entry name" value="FLAGELLAR MOTOR SWITCH PROTEIN FLIM"/>
    <property type="match status" value="1"/>
</dbReference>
<evidence type="ECO:0000256" key="6">
    <source>
        <dbReference type="ARBA" id="ARBA00022500"/>
    </source>
</evidence>
<keyword evidence="9" id="KW-0975">Bacterial flagellum</keyword>
<dbReference type="GO" id="GO:0050918">
    <property type="term" value="P:positive chemotaxis"/>
    <property type="evidence" value="ECO:0007669"/>
    <property type="project" value="TreeGrafter"/>
</dbReference>
<dbReference type="SUPFAM" id="SSF103039">
    <property type="entry name" value="CheC-like"/>
    <property type="match status" value="1"/>
</dbReference>
<evidence type="ECO:0000256" key="1">
    <source>
        <dbReference type="ARBA" id="ARBA00004117"/>
    </source>
</evidence>
<name>A0A0H3FYW3_ZYMMA</name>
<dbReference type="GO" id="GO:0009425">
    <property type="term" value="C:bacterial-type flagellum basal body"/>
    <property type="evidence" value="ECO:0007669"/>
    <property type="project" value="UniProtKB-SubCell"/>
</dbReference>
<gene>
    <name evidence="12" type="ordered locus">Zmob_1160</name>
</gene>
<comment type="similarity">
    <text evidence="3">Belongs to the FliM family.</text>
</comment>
<dbReference type="InterPro" id="IPR001689">
    <property type="entry name" value="Flag_FliM"/>
</dbReference>
<dbReference type="Pfam" id="PF02154">
    <property type="entry name" value="FliM"/>
    <property type="match status" value="1"/>
</dbReference>
<dbReference type="GeneID" id="79904180"/>
<dbReference type="EMBL" id="CP002850">
    <property type="protein sequence ID" value="AEH62990.1"/>
    <property type="molecule type" value="Genomic_DNA"/>
</dbReference>
<dbReference type="InterPro" id="IPR028976">
    <property type="entry name" value="CheC-like_sf"/>
</dbReference>
<evidence type="ECO:0000313" key="12">
    <source>
        <dbReference type="EMBL" id="AEH62990.1"/>
    </source>
</evidence>
<dbReference type="InterPro" id="IPR036429">
    <property type="entry name" value="SpoA-like_sf"/>
</dbReference>
<keyword evidence="5" id="KW-1003">Cell membrane</keyword>
<dbReference type="GO" id="GO:0071978">
    <property type="term" value="P:bacterial-type flagellum-dependent swarming motility"/>
    <property type="evidence" value="ECO:0007669"/>
    <property type="project" value="TreeGrafter"/>
</dbReference>
<comment type="function">
    <text evidence="10">FliM is one of three proteins (FliG, FliN, FliM) that forms the rotor-mounted switch complex (C ring), located at the base of the basal body. This complex interacts with the CheY and CheZ chemotaxis proteins, in addition to contacting components of the motor that determine the direction of flagellar rotation.</text>
</comment>
<evidence type="ECO:0000256" key="3">
    <source>
        <dbReference type="ARBA" id="ARBA00011049"/>
    </source>
</evidence>
<dbReference type="KEGG" id="zmm:Zmob_1160"/>
<protein>
    <recommendedName>
        <fullName evidence="4">Flagellar motor switch protein FliM</fullName>
    </recommendedName>
</protein>
<dbReference type="Gene3D" id="3.40.1550.10">
    <property type="entry name" value="CheC-like"/>
    <property type="match status" value="1"/>
</dbReference>
<feature type="domain" description="Flagellar motor switch protein FliN-like C-terminal" evidence="11">
    <location>
        <begin position="262"/>
        <end position="326"/>
    </location>
</feature>
<dbReference type="Pfam" id="PF01052">
    <property type="entry name" value="FliMN_C"/>
    <property type="match status" value="1"/>
</dbReference>
<evidence type="ECO:0000259" key="11">
    <source>
        <dbReference type="Pfam" id="PF01052"/>
    </source>
</evidence>
<dbReference type="RefSeq" id="WP_011240537.1">
    <property type="nucleotide sequence ID" value="NC_017262.1"/>
</dbReference>
<evidence type="ECO:0000256" key="5">
    <source>
        <dbReference type="ARBA" id="ARBA00022475"/>
    </source>
</evidence>
<comment type="subcellular location">
    <subcellularLocation>
        <location evidence="1">Bacterial flagellum basal body</location>
    </subcellularLocation>
    <subcellularLocation>
        <location evidence="2">Cell membrane</location>
        <topology evidence="2">Peripheral membrane protein</topology>
    </subcellularLocation>
</comment>
<evidence type="ECO:0000256" key="8">
    <source>
        <dbReference type="ARBA" id="ARBA00023136"/>
    </source>
</evidence>
<evidence type="ECO:0000256" key="7">
    <source>
        <dbReference type="ARBA" id="ARBA00022779"/>
    </source>
</evidence>
<sequence>MSKSSKSPKDQEEATSLSGAEMDALLAELGGDDIEEESPQEKTEFVFGQETLNPIVRMAGLERIAEKLARRLRLIIEPFARARTQVTVDGVDIHHFEKWRRDLPEFVSISLYRLAPLKGGAMIVMDPQFITGLVDAFYGGTGIVTPSRAKEFTPAEERLLVRLSDTIADSVVESWSDVVQLQSQFLSRETNGAYVTMIRNDEAVVVQRFTIVPGNGRAARISIVYPRATLRPFEMHLDTKVHDDAGPADENWTKRMRLAASAIPIPIKTILARPQITMGQLKNLKVGEVIPIEMPEQLPLIAGTKKIAYGSIGDRDGKTALLIEKLEEEPEI</sequence>
<proteinExistence type="inferred from homology"/>
<organism evidence="12 13">
    <name type="scientific">Zymomonas mobilis subsp. mobilis (strain ATCC 10988 / DSM 424 / LMG 404 / NCIMB 8938 / NRRL B-806 / ZM1)</name>
    <dbReference type="NCBI Taxonomy" id="555217"/>
    <lineage>
        <taxon>Bacteria</taxon>
        <taxon>Pseudomonadati</taxon>
        <taxon>Pseudomonadota</taxon>
        <taxon>Alphaproteobacteria</taxon>
        <taxon>Sphingomonadales</taxon>
        <taxon>Zymomonadaceae</taxon>
        <taxon>Zymomonas</taxon>
    </lineage>
</organism>
<dbReference type="GO" id="GO:0003774">
    <property type="term" value="F:cytoskeletal motor activity"/>
    <property type="evidence" value="ECO:0007669"/>
    <property type="project" value="InterPro"/>
</dbReference>
<evidence type="ECO:0000256" key="9">
    <source>
        <dbReference type="ARBA" id="ARBA00023143"/>
    </source>
</evidence>
<keyword evidence="7" id="KW-0283">Flagellar rotation</keyword>
<dbReference type="SUPFAM" id="SSF101801">
    <property type="entry name" value="Surface presentation of antigens (SPOA)"/>
    <property type="match status" value="1"/>
</dbReference>
<reference evidence="12 13" key="1">
    <citation type="journal article" date="2011" name="J. Bacteriol.">
        <title>Genome sequence of the ethanol-producing Zymomonas mobilis subsp. mobilis lectotype strain ATCC 10988.</title>
        <authorList>
            <person name="Pappas K.M."/>
            <person name="Kouvelis V.N."/>
            <person name="Saunders E."/>
            <person name="Brettin T.S."/>
            <person name="Bruce D."/>
            <person name="Detter C."/>
            <person name="Balakireva M."/>
            <person name="Han C.S."/>
            <person name="Savvakis G."/>
            <person name="Kyrpides N.C."/>
            <person name="Typas M.A."/>
        </authorList>
    </citation>
    <scope>NUCLEOTIDE SEQUENCE [LARGE SCALE GENOMIC DNA]</scope>
    <source>
        <strain evidence="13">ATCC 10988 / DSM 424 / CCUG 17860 / LMG 404 / NCIMB 8938 / NRRL B-806 / ZM1</strain>
    </source>
</reference>
<keyword evidence="6" id="KW-0145">Chemotaxis</keyword>
<keyword evidence="8" id="KW-0472">Membrane</keyword>
<dbReference type="GO" id="GO:0005886">
    <property type="term" value="C:plasma membrane"/>
    <property type="evidence" value="ECO:0007669"/>
    <property type="project" value="UniProtKB-SubCell"/>
</dbReference>
<dbReference type="AlphaFoldDB" id="A0A0H3FYW3"/>
<dbReference type="Proteomes" id="UP000001494">
    <property type="component" value="Chromosome"/>
</dbReference>
<dbReference type="HOGENOM" id="CLU_052646_1_0_5"/>
<accession>A0A0H3FYW3</accession>
<dbReference type="Gene3D" id="2.30.330.10">
    <property type="entry name" value="SpoA-like"/>
    <property type="match status" value="1"/>
</dbReference>
<evidence type="ECO:0000313" key="13">
    <source>
        <dbReference type="Proteomes" id="UP000001494"/>
    </source>
</evidence>
<dbReference type="PRINTS" id="PR00955">
    <property type="entry name" value="FLGMOTORFLIM"/>
</dbReference>
<dbReference type="InterPro" id="IPR001543">
    <property type="entry name" value="FliN-like_C"/>
</dbReference>
<dbReference type="OrthoDB" id="7421075at2"/>
<dbReference type="PANTHER" id="PTHR30034:SF6">
    <property type="entry name" value="YOP PROTEINS TRANSLOCATION PROTEIN Q"/>
    <property type="match status" value="1"/>
</dbReference>
<evidence type="ECO:0000256" key="10">
    <source>
        <dbReference type="ARBA" id="ARBA00025044"/>
    </source>
</evidence>